<dbReference type="GO" id="GO:0030593">
    <property type="term" value="P:neutrophil chemotaxis"/>
    <property type="evidence" value="ECO:0007669"/>
    <property type="project" value="TreeGrafter"/>
</dbReference>
<evidence type="ECO:0000313" key="21">
    <source>
        <dbReference type="Proteomes" id="UP000233160"/>
    </source>
</evidence>
<dbReference type="GO" id="GO:0070945">
    <property type="term" value="P:neutrophil-mediated killing of gram-negative bacterium"/>
    <property type="evidence" value="ECO:0007669"/>
    <property type="project" value="TreeGrafter"/>
</dbReference>
<sequence length="237" mass="26052">MRRAWLRGLLWVLLVSERQAAAESSHVEQYKRAEGETLEVKCPFGSDKYAYSKKAWQRLIDGGEPLTLALIEKPSGKPIQVQAGRITLEEIPDDFLLHVQMTNLQAEDSGLYQCVVYHPPVVPKMLFYPVRLVVTKGITASSKNPTQNLPEITTVPLTTTKALSLPYTSSSTMTQAPFSSTAVVSTPGPGINLQNVTNVTREKSMTFGTRRPGGESHPFLSQAGTQSCHSRYKGTST</sequence>
<evidence type="ECO:0000256" key="1">
    <source>
        <dbReference type="ARBA" id="ARBA00004251"/>
    </source>
</evidence>
<dbReference type="GO" id="GO:0005886">
    <property type="term" value="C:plasma membrane"/>
    <property type="evidence" value="ECO:0007669"/>
    <property type="project" value="UniProtKB-SubCell"/>
</dbReference>
<dbReference type="Proteomes" id="UP000233160">
    <property type="component" value="Unassembled WGS sequence"/>
</dbReference>
<reference evidence="20" key="1">
    <citation type="submission" date="2025-08" db="UniProtKB">
        <authorList>
            <consortium name="Ensembl"/>
        </authorList>
    </citation>
    <scope>IDENTIFICATION</scope>
</reference>
<feature type="signal peptide" evidence="18">
    <location>
        <begin position="1"/>
        <end position="22"/>
    </location>
</feature>
<feature type="region of interest" description="Disordered" evidence="17">
    <location>
        <begin position="206"/>
        <end position="237"/>
    </location>
</feature>
<dbReference type="Ensembl" id="ENSPCOT00000000340.1">
    <property type="protein sequence ID" value="ENSPCOP00000000141.1"/>
    <property type="gene ID" value="ENSPCOG00000000279.1"/>
</dbReference>
<evidence type="ECO:0000256" key="4">
    <source>
        <dbReference type="ARBA" id="ARBA00022588"/>
    </source>
</evidence>
<evidence type="ECO:0000256" key="15">
    <source>
        <dbReference type="ARBA" id="ARBA00045778"/>
    </source>
</evidence>
<protein>
    <recommendedName>
        <fullName evidence="2">Triggering receptor expressed on myeloid cells 1</fullName>
    </recommendedName>
</protein>
<feature type="domain" description="Immunoglobulin" evidence="19">
    <location>
        <begin position="27"/>
        <end position="135"/>
    </location>
</feature>
<keyword evidence="12" id="KW-0675">Receptor</keyword>
<comment type="function">
    <text evidence="15">Cell surface receptor that plays important roles in innate and adaptive immunity by amplifying inflammatory responses. Upon activation by various ligands such as PGLYRP1, HMGB1 or HSP70, multimerizes and forms a complex with transmembrane adapter TYROBP/DAP12. In turn, initiates a SYK-mediated cascade of tyrosine phosphorylation, activating multiple downstream mediators such as BTK, MAPK1, MAPK3 or phospholipase C-gamma. This cascade promotes the neutrophil- and macrophage-mediated release of pro-inflammatory cytokines and/or chemokines, as well as their migration and thereby amplifies inflammatory responses that are triggered by bacterial and fungal infections. By also promoting the amplification of inflammatory signals that are initially triggered by Toll-like receptor (TLR) and NOD-like receptor engagement, plays a major role in the pathophysiology of acute and chronic inflammatory diseases of different etiologies including septic shock and atherosclerosis.</text>
</comment>
<keyword evidence="10" id="KW-0472">Membrane</keyword>
<dbReference type="SUPFAM" id="SSF48726">
    <property type="entry name" value="Immunoglobulin"/>
    <property type="match status" value="1"/>
</dbReference>
<keyword evidence="3" id="KW-1003">Cell membrane</keyword>
<evidence type="ECO:0000256" key="3">
    <source>
        <dbReference type="ARBA" id="ARBA00022475"/>
    </source>
</evidence>
<reference evidence="20" key="2">
    <citation type="submission" date="2025-09" db="UniProtKB">
        <authorList>
            <consortium name="Ensembl"/>
        </authorList>
    </citation>
    <scope>IDENTIFICATION</scope>
</reference>
<dbReference type="InterPro" id="IPR036179">
    <property type="entry name" value="Ig-like_dom_sf"/>
</dbReference>
<keyword evidence="21" id="KW-1185">Reference proteome</keyword>
<dbReference type="GO" id="GO:0045087">
    <property type="term" value="P:innate immune response"/>
    <property type="evidence" value="ECO:0007669"/>
    <property type="project" value="UniProtKB-KW"/>
</dbReference>
<dbReference type="Pfam" id="PF07686">
    <property type="entry name" value="V-set"/>
    <property type="match status" value="1"/>
</dbReference>
<keyword evidence="5" id="KW-0812">Transmembrane</keyword>
<comment type="subunit">
    <text evidence="16">Monomer. Homomultimer; when activated. Interacts with TYROBP/DAP12. Interacts with TLR4.</text>
</comment>
<keyword evidence="11" id="KW-1015">Disulfide bond</keyword>
<dbReference type="GO" id="GO:0002250">
    <property type="term" value="P:adaptive immune response"/>
    <property type="evidence" value="ECO:0007669"/>
    <property type="project" value="UniProtKB-KW"/>
</dbReference>
<evidence type="ECO:0000256" key="18">
    <source>
        <dbReference type="SAM" id="SignalP"/>
    </source>
</evidence>
<dbReference type="PANTHER" id="PTHR19357:SF0">
    <property type="entry name" value="TRIGGERING RECEPTOR EXPRESSED ON MYELOID CELLS 1"/>
    <property type="match status" value="1"/>
</dbReference>
<dbReference type="InterPro" id="IPR013783">
    <property type="entry name" value="Ig-like_fold"/>
</dbReference>
<dbReference type="Gene3D" id="2.60.40.10">
    <property type="entry name" value="Immunoglobulins"/>
    <property type="match status" value="1"/>
</dbReference>
<evidence type="ECO:0000256" key="14">
    <source>
        <dbReference type="ARBA" id="ARBA00023319"/>
    </source>
</evidence>
<evidence type="ECO:0000313" key="20">
    <source>
        <dbReference type="Ensembl" id="ENSPCOP00000000141.1"/>
    </source>
</evidence>
<evidence type="ECO:0000256" key="16">
    <source>
        <dbReference type="ARBA" id="ARBA00046918"/>
    </source>
</evidence>
<accession>A0A2K6EEJ0</accession>
<evidence type="ECO:0000256" key="12">
    <source>
        <dbReference type="ARBA" id="ARBA00023170"/>
    </source>
</evidence>
<dbReference type="InterPro" id="IPR003599">
    <property type="entry name" value="Ig_sub"/>
</dbReference>
<evidence type="ECO:0000256" key="17">
    <source>
        <dbReference type="SAM" id="MobiDB-lite"/>
    </source>
</evidence>
<dbReference type="PANTHER" id="PTHR19357">
    <property type="entry name" value="TRIGGERING RECEPTOR EXPRESSED ON MYELOID CELLS 1"/>
    <property type="match status" value="1"/>
</dbReference>
<evidence type="ECO:0000256" key="10">
    <source>
        <dbReference type="ARBA" id="ARBA00023136"/>
    </source>
</evidence>
<evidence type="ECO:0000259" key="19">
    <source>
        <dbReference type="SMART" id="SM00409"/>
    </source>
</evidence>
<feature type="chain" id="PRO_5014450078" description="Triggering receptor expressed on myeloid cells 1" evidence="18">
    <location>
        <begin position="23"/>
        <end position="237"/>
    </location>
</feature>
<evidence type="ECO:0000256" key="7">
    <source>
        <dbReference type="ARBA" id="ARBA00022859"/>
    </source>
</evidence>
<evidence type="ECO:0000256" key="13">
    <source>
        <dbReference type="ARBA" id="ARBA00023180"/>
    </source>
</evidence>
<evidence type="ECO:0000256" key="8">
    <source>
        <dbReference type="ARBA" id="ARBA00022989"/>
    </source>
</evidence>
<evidence type="ECO:0000256" key="5">
    <source>
        <dbReference type="ARBA" id="ARBA00022692"/>
    </source>
</evidence>
<organism evidence="20 21">
    <name type="scientific">Propithecus coquereli</name>
    <name type="common">Coquerel's sifaka</name>
    <name type="synonym">Propithecus verreauxi coquereli</name>
    <dbReference type="NCBI Taxonomy" id="379532"/>
    <lineage>
        <taxon>Eukaryota</taxon>
        <taxon>Metazoa</taxon>
        <taxon>Chordata</taxon>
        <taxon>Craniata</taxon>
        <taxon>Vertebrata</taxon>
        <taxon>Euteleostomi</taxon>
        <taxon>Mammalia</taxon>
        <taxon>Eutheria</taxon>
        <taxon>Euarchontoglires</taxon>
        <taxon>Primates</taxon>
        <taxon>Strepsirrhini</taxon>
        <taxon>Lemuriformes</taxon>
        <taxon>Indriidae</taxon>
        <taxon>Propithecus</taxon>
    </lineage>
</organism>
<evidence type="ECO:0000256" key="9">
    <source>
        <dbReference type="ARBA" id="ARBA00023130"/>
    </source>
</evidence>
<keyword evidence="9" id="KW-1064">Adaptive immunity</keyword>
<dbReference type="AlphaFoldDB" id="A0A2K6EEJ0"/>
<proteinExistence type="predicted"/>
<keyword evidence="7" id="KW-0391">Immunity</keyword>
<keyword evidence="6 18" id="KW-0732">Signal</keyword>
<evidence type="ECO:0000256" key="2">
    <source>
        <dbReference type="ARBA" id="ARBA00021287"/>
    </source>
</evidence>
<dbReference type="SMART" id="SM00409">
    <property type="entry name" value="IG"/>
    <property type="match status" value="1"/>
</dbReference>
<evidence type="ECO:0000256" key="6">
    <source>
        <dbReference type="ARBA" id="ARBA00022729"/>
    </source>
</evidence>
<dbReference type="InterPro" id="IPR013106">
    <property type="entry name" value="Ig_V-set"/>
</dbReference>
<evidence type="ECO:0000256" key="11">
    <source>
        <dbReference type="ARBA" id="ARBA00023157"/>
    </source>
</evidence>
<keyword evidence="4" id="KW-0399">Innate immunity</keyword>
<dbReference type="STRING" id="379532.ENSPCOP00000000141"/>
<keyword evidence="8" id="KW-1133">Transmembrane helix</keyword>
<keyword evidence="13" id="KW-0325">Glycoprotein</keyword>
<name>A0A2K6EEJ0_PROCO</name>
<feature type="compositionally biased region" description="Polar residues" evidence="17">
    <location>
        <begin position="222"/>
        <end position="237"/>
    </location>
</feature>
<keyword evidence="14" id="KW-0393">Immunoglobulin domain</keyword>
<comment type="subcellular location">
    <subcellularLocation>
        <location evidence="1">Cell membrane</location>
        <topology evidence="1">Single-pass type I membrane protein</topology>
    </subcellularLocation>
</comment>
<dbReference type="GeneTree" id="ENSGT00470000042299"/>